<feature type="region of interest" description="Disordered" evidence="4">
    <location>
        <begin position="138"/>
        <end position="172"/>
    </location>
</feature>
<reference evidence="6 7" key="1">
    <citation type="submission" date="2015-12" db="EMBL/GenBank/DDBJ databases">
        <title>Draft genome sequence of Moniliophthora roreri, the causal agent of frosty pod rot of cacao.</title>
        <authorList>
            <person name="Aime M.C."/>
            <person name="Diaz-Valderrama J.R."/>
            <person name="Kijpornyongpan T."/>
            <person name="Phillips-Mora W."/>
        </authorList>
    </citation>
    <scope>NUCLEOTIDE SEQUENCE [LARGE SCALE GENOMIC DNA]</scope>
    <source>
        <strain evidence="6 7">MCA 2952</strain>
    </source>
</reference>
<dbReference type="PROSITE" id="PS50004">
    <property type="entry name" value="C2"/>
    <property type="match status" value="1"/>
</dbReference>
<dbReference type="PROSITE" id="PS50294">
    <property type="entry name" value="WD_REPEATS_REGION"/>
    <property type="match status" value="3"/>
</dbReference>
<evidence type="ECO:0000256" key="3">
    <source>
        <dbReference type="PROSITE-ProRule" id="PRU00221"/>
    </source>
</evidence>
<evidence type="ECO:0000256" key="4">
    <source>
        <dbReference type="SAM" id="MobiDB-lite"/>
    </source>
</evidence>
<gene>
    <name evidence="6" type="ORF">WG66_10061</name>
</gene>
<dbReference type="SUPFAM" id="SSF52540">
    <property type="entry name" value="P-loop containing nucleoside triphosphate hydrolases"/>
    <property type="match status" value="1"/>
</dbReference>
<feature type="domain" description="C2" evidence="5">
    <location>
        <begin position="1"/>
        <end position="115"/>
    </location>
</feature>
<dbReference type="Gene3D" id="3.40.50.300">
    <property type="entry name" value="P-loop containing nucleotide triphosphate hydrolases"/>
    <property type="match status" value="1"/>
</dbReference>
<proteinExistence type="predicted"/>
<dbReference type="SUPFAM" id="SSF52058">
    <property type="entry name" value="L domain-like"/>
    <property type="match status" value="1"/>
</dbReference>
<evidence type="ECO:0000313" key="7">
    <source>
        <dbReference type="Proteomes" id="UP000054988"/>
    </source>
</evidence>
<dbReference type="eggNOG" id="KOG0266">
    <property type="taxonomic scope" value="Eukaryota"/>
</dbReference>
<evidence type="ECO:0000256" key="2">
    <source>
        <dbReference type="ARBA" id="ARBA00022737"/>
    </source>
</evidence>
<protein>
    <recommendedName>
        <fullName evidence="5">C2 domain-containing protein</fullName>
    </recommendedName>
</protein>
<dbReference type="InterPro" id="IPR011047">
    <property type="entry name" value="Quinoprotein_ADH-like_sf"/>
</dbReference>
<evidence type="ECO:0000256" key="1">
    <source>
        <dbReference type="ARBA" id="ARBA00022574"/>
    </source>
</evidence>
<dbReference type="EMBL" id="LATX01001850">
    <property type="protein sequence ID" value="KTB37373.1"/>
    <property type="molecule type" value="Genomic_DNA"/>
</dbReference>
<dbReference type="PROSITE" id="PS00678">
    <property type="entry name" value="WD_REPEATS_1"/>
    <property type="match status" value="2"/>
</dbReference>
<feature type="repeat" description="WD" evidence="3">
    <location>
        <begin position="1422"/>
        <end position="1463"/>
    </location>
</feature>
<dbReference type="InterPro" id="IPR019775">
    <property type="entry name" value="WD40_repeat_CS"/>
</dbReference>
<dbReference type="SUPFAM" id="SSF50998">
    <property type="entry name" value="Quinoprotein alcohol dehydrogenase-like"/>
    <property type="match status" value="1"/>
</dbReference>
<dbReference type="InterPro" id="IPR015943">
    <property type="entry name" value="WD40/YVTN_repeat-like_dom_sf"/>
</dbReference>
<evidence type="ECO:0000313" key="6">
    <source>
        <dbReference type="EMBL" id="KTB37373.1"/>
    </source>
</evidence>
<dbReference type="PROSITE" id="PS50082">
    <property type="entry name" value="WD_REPEATS_2"/>
    <property type="match status" value="5"/>
</dbReference>
<dbReference type="Proteomes" id="UP000054988">
    <property type="component" value="Unassembled WGS sequence"/>
</dbReference>
<feature type="repeat" description="WD" evidence="3">
    <location>
        <begin position="1603"/>
        <end position="1644"/>
    </location>
</feature>
<dbReference type="SMART" id="SM00320">
    <property type="entry name" value="WD40"/>
    <property type="match status" value="8"/>
</dbReference>
<dbReference type="InterPro" id="IPR036322">
    <property type="entry name" value="WD40_repeat_dom_sf"/>
</dbReference>
<dbReference type="PANTHER" id="PTHR22847:SF637">
    <property type="entry name" value="WD REPEAT DOMAIN 5B"/>
    <property type="match status" value="1"/>
</dbReference>
<feature type="repeat" description="WD" evidence="3">
    <location>
        <begin position="1379"/>
        <end position="1411"/>
    </location>
</feature>
<dbReference type="SUPFAM" id="SSF50978">
    <property type="entry name" value="WD40 repeat-like"/>
    <property type="match status" value="2"/>
</dbReference>
<organism evidence="6 7">
    <name type="scientific">Moniliophthora roreri</name>
    <name type="common">Frosty pod rot fungus</name>
    <name type="synonym">Monilia roreri</name>
    <dbReference type="NCBI Taxonomy" id="221103"/>
    <lineage>
        <taxon>Eukaryota</taxon>
        <taxon>Fungi</taxon>
        <taxon>Dikarya</taxon>
        <taxon>Basidiomycota</taxon>
        <taxon>Agaricomycotina</taxon>
        <taxon>Agaricomycetes</taxon>
        <taxon>Agaricomycetidae</taxon>
        <taxon>Agaricales</taxon>
        <taxon>Marasmiineae</taxon>
        <taxon>Marasmiaceae</taxon>
        <taxon>Moniliophthora</taxon>
    </lineage>
</organism>
<dbReference type="Gene3D" id="3.80.10.10">
    <property type="entry name" value="Ribonuclease Inhibitor"/>
    <property type="match status" value="1"/>
</dbReference>
<dbReference type="InterPro" id="IPR032675">
    <property type="entry name" value="LRR_dom_sf"/>
</dbReference>
<dbReference type="Gene3D" id="2.130.10.10">
    <property type="entry name" value="YVTN repeat-like/Quinoprotein amine dehydrogenase"/>
    <property type="match status" value="5"/>
</dbReference>
<dbReference type="PANTHER" id="PTHR22847">
    <property type="entry name" value="WD40 REPEAT PROTEIN"/>
    <property type="match status" value="1"/>
</dbReference>
<dbReference type="Pfam" id="PF24883">
    <property type="entry name" value="NPHP3_N"/>
    <property type="match status" value="1"/>
</dbReference>
<dbReference type="Pfam" id="PF00400">
    <property type="entry name" value="WD40"/>
    <property type="match status" value="4"/>
</dbReference>
<dbReference type="InterPro" id="IPR056884">
    <property type="entry name" value="NPHP3-like_N"/>
</dbReference>
<comment type="caution">
    <text evidence="6">The sequence shown here is derived from an EMBL/GenBank/DDBJ whole genome shotgun (WGS) entry which is preliminary data.</text>
</comment>
<feature type="repeat" description="WD" evidence="3">
    <location>
        <begin position="1004"/>
        <end position="1029"/>
    </location>
</feature>
<dbReference type="GO" id="GO:1990234">
    <property type="term" value="C:transferase complex"/>
    <property type="evidence" value="ECO:0007669"/>
    <property type="project" value="UniProtKB-ARBA"/>
</dbReference>
<sequence>MASVDDPSQSQSQSDTVPIRFTVKSGSPLRKYLSIKSTWIAEISLDGGQKYRAEKRARWRPNWDYSLELNVSDSSEIKISVYLLTKIPRRQEELRGHVIIPLKPVLEKMKSEKTVVNRYELEKLANNRSSTPYISIEVCRGDQPRPPEAAAQSESDDDSDATSENEKEDPIEMVSSTDIVVANLTPSEKMANKYAQMRSYLQLAIKLGDSLSEVHPFAKLAFTVFMSIPTGVLAQLERDKQIEELWSTAVDMLDFLKNADTVIDDTVSPIVSAMLKQIYDCSNFIREYGGAGFIRRSAKGTFSNVNDIIKEFTDSFKTLRQRFNERSTLTTWKIIRKNALQLGSLVEAMSSTDQSRLLDNLPGAKVANVRWDLGNVCLPRTRQALLDEIVTWANSSEGSNIFWLHGVAGSGKSTVANTVAYMFDGLERLIGSFRFSRDVAARNDPANLFGNLTYQLARFNVQLRQNVLQTIDNHGDLGSLPLSNQLRILIVDILAAVQFAGPVMIVIDAVDESGDEVAREDLLSALASEAVHIPKYVRIFVTSRDEADIRAYLRGISTSKSIDVALDTGKDIQEFIEYRMNQIKQRYPSLPPGWPEYAARMELAARAHGLFQWAAVVCRYIQSFDPEERLDEILAQAPADRGEAESALDKLYLDILQRVCVNIPTSAFQYVFGTILLLRVPFTRLGLDMFLGLGKNNQNGHLPPVKLSSSESIIISLGSLLRVEHDGTVEDDMVIRVLHPSLIDFFLDDRRCTDSRFFIRRSEQQDVITQRCIQVMKAMLRRDICEINDPTMSNSSVPDLASRVRKHIPEHLSYACRYWAYHLCQTTSASPQTIDTVKSFFFEDLLHWLEAMSLLKIVDDACPMLQKARAWFEIHSSSDTASLEVLYDAINMIRRFYTPITQNAAQIYISALPFLPFESQLSKAFSRRYDDVPRVLIGQNRHWSSFRGRYGFPGHSTPISSDGTLFFVTYEDCVLQVRSFLTGEVKATIVALAHRWISYARFHGAYIVTAGSDATIRVWDANTGAAIGRPCGPFEMGYGWSVKPGRVAVSLKSSRVAAIFNFDVLQIWDLASGETIATYYNKRREECSPQFSPDGVTLYVAWKKSVFVIDALTGSLKHEYNLYDENQTDKVESITVEFSPDGTKMLCLPRGQPARLCRIQTGENISALSDTSRHAFSPDGEYLVCIGDGVLTLWRIADKNVQTVLTLHEGTTYGDLHWSYRGYVMFTTDKTLHFVEACTAKHTTFSLPESKLRHVSWVSGSDCVVVLFNDRSVWVYDKSEEMRRLGFITANERPYIIALSPNQQLLITSESSKVTLWDVHLLQQHGSGAWSDSWSYPPYRPRIAVRPVSLDAVAIGYEDGTIRVWDTDANSSDVPPTTLLGHTGKINCLVFSRHGDLFASGSSDSSVRIWSSRRLELACSPLLGHRRPVVALDFFPNGDQILTVSEDTLIRLWSTISGEQLHNFPISSTRIVPDILMVSSDGSTVFGGRGVDTSFSLDLNVRKEIDLQKYTAYHWTRSSFESWAHWISNDHIRSVDYQAQTQLWDANTATLVKATGSLPIPHSHVWHVSFSVDRRYIFCAHEVYRVIVQDSTTAISRSIGDSETGHNADIDSMQFSSDGKLLATTYNNGSTCIWDVTSGLLVSELQEIFSKDQKLSVCDTASGSICWSLIDDDDDSESVMFSRDGRYVVCEGRYGKWMVYGADSGELIATTRRDQPSLRWYYWVKEEDKAKYSDPGLVADPENGLPEPIPLYKTPEYRQDDRQTSFSDTNRALTATASTVLSFCVLDAQEMHIVSSLAHDGRKIAFDQSAFSLDGSMVGLVCRHSILILDVSSGRKIGEATLSGHPPGVEFNVYKNYDNAYETLHPPVTISSFGFTGTGQELRVAAIVREKQRSQRDRYVEDELSLCLWDCQGNIVNVDALPNIRLWDPVFFPDANRLLMHSGSRHRAIQIVDVSAQKATKKLQLIEQFHQRFSLSNVSFSSDQTRFAHLDRHDEVSVYDLETGSVLYHGLWCYHNSEITTFQFSPLLNKMLFTTYDHTILVWDLEKPASADGNPISTFPAQMQAIHSLERYTRAEWFRGPVGHRLLWIPGHERNVRLAANQKLVLEPSTADGDGPLVIDVSRYISHPALEGRWRDGGVSFLPVEYSEKVSPDALAARRAADLQHHNSAGYPLKIEVKALRRCDGPEEALESMGEHGVDAFRLVFTDMAAQCAVLEFMSWYFFHSASIGHLSPIFTRLRYPQLHTVRPETPEDEDATELPANMVSEAVTWFWDAICLRAPNLTHLYAERMLVAHADPLPYPRLKSLLFAEVNDIARLLHVLENSSNLESLEVWCFQLDGDLEPHTMLSLSHLQTLNLSLEEDESLSSLSRLVDTHHASLELALNQSSRQRTGWFPAFMLSHSISSLQELRLDAVYRPLLESSLSSLVRALPNLTLLDVGFRALESPSGAGSPSLKDLFSKLTVRGPITGASFAPKLTTLLLHENCSRMNIDIVQDYLTLAESRSRDNLMVMRVQGVVSLSRIQVTYSYGVELTGAMFLPPDHDISHDPIAASRVKSLRNGGTICVFKEDRRR</sequence>
<keyword evidence="1 3" id="KW-0853">WD repeat</keyword>
<dbReference type="InterPro" id="IPR027417">
    <property type="entry name" value="P-loop_NTPase"/>
</dbReference>
<accession>A0A0W0FM44</accession>
<dbReference type="SUPFAM" id="SSF63829">
    <property type="entry name" value="Calcium-dependent phosphotriesterase"/>
    <property type="match status" value="1"/>
</dbReference>
<feature type="compositionally biased region" description="Acidic residues" evidence="4">
    <location>
        <begin position="154"/>
        <end position="163"/>
    </location>
</feature>
<keyword evidence="2" id="KW-0677">Repeat</keyword>
<dbReference type="InterPro" id="IPR000008">
    <property type="entry name" value="C2_dom"/>
</dbReference>
<evidence type="ECO:0000259" key="5">
    <source>
        <dbReference type="PROSITE" id="PS50004"/>
    </source>
</evidence>
<feature type="repeat" description="WD" evidence="3">
    <location>
        <begin position="2015"/>
        <end position="2046"/>
    </location>
</feature>
<name>A0A0W0FM44_MONRR</name>
<dbReference type="InterPro" id="IPR001680">
    <property type="entry name" value="WD40_rpt"/>
</dbReference>